<keyword evidence="1" id="KW-0812">Transmembrane</keyword>
<dbReference type="Pfam" id="PF10646">
    <property type="entry name" value="Germane"/>
    <property type="match status" value="1"/>
</dbReference>
<dbReference type="EMBL" id="CP012036">
    <property type="protein sequence ID" value="ALF55966.1"/>
    <property type="molecule type" value="Genomic_DNA"/>
</dbReference>
<name>A0A0M4T8L2_9NOSO</name>
<dbReference type="InterPro" id="IPR019606">
    <property type="entry name" value="GerMN"/>
</dbReference>
<reference evidence="4" key="1">
    <citation type="submission" date="2015-07" db="EMBL/GenBank/DDBJ databases">
        <title>Genome Of Nitrogen-Fixing Cyanobacterium Nostoc piscinale CENA21 From Solimoes/Amazon River Floodplain Sediments And Comparative Genomics To Uncover Biosynthetic Natural Products Potential.</title>
        <authorList>
            <person name="Leao T.F."/>
            <person name="Leao P.N."/>
            <person name="Guimaraes P.I."/>
            <person name="de Melo A.G.C."/>
            <person name="Ramos R.T.J."/>
            <person name="Silva A."/>
            <person name="Fiore M.F."/>
            <person name="Schneider M.P.C."/>
        </authorList>
    </citation>
    <scope>NUCLEOTIDE SEQUENCE [LARGE SCALE GENOMIC DNA]</scope>
    <source>
        <strain evidence="4">CENA21</strain>
    </source>
</reference>
<evidence type="ECO:0000313" key="3">
    <source>
        <dbReference type="EMBL" id="ALF55966.1"/>
    </source>
</evidence>
<dbReference type="SMART" id="SM00909">
    <property type="entry name" value="Germane"/>
    <property type="match status" value="1"/>
</dbReference>
<proteinExistence type="predicted"/>
<dbReference type="Proteomes" id="UP000062645">
    <property type="component" value="Chromosome"/>
</dbReference>
<dbReference type="STRING" id="224013.ACX27_28985"/>
<dbReference type="RefSeq" id="WP_062297632.1">
    <property type="nucleotide sequence ID" value="NZ_CP012036.1"/>
</dbReference>
<dbReference type="PATRIC" id="fig|224013.5.peg.6934"/>
<sequence>MKTQRNYQVYRGEAIAASALVTLALFGGTAWWSWQITNPTTQANNSVVIIASKSVPKVEAIQAQTYWLKFDNNQIHLVPQPVDVKVGVTSEEALKLAFTHLLNSHKTVELSTTIPAGTKLLDLRVTQAGIYVNLSPEFIQGGGSTSMTYRLAQVIYTATSIDPKAKVFVSIAGEPIDTDHPLGGEGLILRQPITRRQFVKDFPIS</sequence>
<dbReference type="KEGG" id="npz:ACX27_28985"/>
<gene>
    <name evidence="3" type="ORF">ACX27_28985</name>
</gene>
<feature type="transmembrane region" description="Helical" evidence="1">
    <location>
        <begin position="12"/>
        <end position="34"/>
    </location>
</feature>
<reference evidence="3 4" key="2">
    <citation type="journal article" date="2016" name="Genome Announc.">
        <title>Draft Genome Sequence of the N2-Fixing Cyanobacterium Nostoc piscinale CENA21, Isolated from the Brazilian Amazon Floodplain.</title>
        <authorList>
            <person name="Leao T."/>
            <person name="Guimaraes P.I."/>
            <person name="de Melo A.G."/>
            <person name="Ramos R.T."/>
            <person name="Leao P.N."/>
            <person name="Silva A."/>
            <person name="Fiore M.F."/>
            <person name="Schneider M.P."/>
        </authorList>
    </citation>
    <scope>NUCLEOTIDE SEQUENCE [LARGE SCALE GENOMIC DNA]</scope>
    <source>
        <strain evidence="3 4">CENA21</strain>
    </source>
</reference>
<organism evidence="3 4">
    <name type="scientific">Nostoc piscinale CENA21</name>
    <dbReference type="NCBI Taxonomy" id="224013"/>
    <lineage>
        <taxon>Bacteria</taxon>
        <taxon>Bacillati</taxon>
        <taxon>Cyanobacteriota</taxon>
        <taxon>Cyanophyceae</taxon>
        <taxon>Nostocales</taxon>
        <taxon>Nostocaceae</taxon>
        <taxon>Nostoc</taxon>
    </lineage>
</organism>
<accession>A0A0M4T8L2</accession>
<keyword evidence="1" id="KW-0472">Membrane</keyword>
<keyword evidence="4" id="KW-1185">Reference proteome</keyword>
<protein>
    <recommendedName>
        <fullName evidence="2">GerMN domain-containing protein</fullName>
    </recommendedName>
</protein>
<keyword evidence="1" id="KW-1133">Transmembrane helix</keyword>
<dbReference type="OrthoDB" id="510914at2"/>
<feature type="domain" description="GerMN" evidence="2">
    <location>
        <begin position="94"/>
        <end position="180"/>
    </location>
</feature>
<evidence type="ECO:0000259" key="2">
    <source>
        <dbReference type="SMART" id="SM00909"/>
    </source>
</evidence>
<evidence type="ECO:0000313" key="4">
    <source>
        <dbReference type="Proteomes" id="UP000062645"/>
    </source>
</evidence>
<dbReference type="AlphaFoldDB" id="A0A0M4T8L2"/>
<evidence type="ECO:0000256" key="1">
    <source>
        <dbReference type="SAM" id="Phobius"/>
    </source>
</evidence>